<dbReference type="Pfam" id="PF13581">
    <property type="entry name" value="HATPase_c_2"/>
    <property type="match status" value="1"/>
</dbReference>
<name>A0A8J3C618_9PSEU</name>
<dbReference type="InterPro" id="IPR058548">
    <property type="entry name" value="MlaB-like_STAS"/>
</dbReference>
<reference evidence="3" key="1">
    <citation type="journal article" date="2014" name="Int. J. Syst. Evol. Microbiol.">
        <title>Complete genome sequence of Corynebacterium casei LMG S-19264T (=DSM 44701T), isolated from a smear-ripened cheese.</title>
        <authorList>
            <consortium name="US DOE Joint Genome Institute (JGI-PGF)"/>
            <person name="Walter F."/>
            <person name="Albersmeier A."/>
            <person name="Kalinowski J."/>
            <person name="Ruckert C."/>
        </authorList>
    </citation>
    <scope>NUCLEOTIDE SEQUENCE</scope>
    <source>
        <strain evidence="3">CGMCC 4.5737</strain>
    </source>
</reference>
<dbReference type="InterPro" id="IPR050267">
    <property type="entry name" value="Anti-sigma-factor_SerPK"/>
</dbReference>
<keyword evidence="1" id="KW-0808">Transferase</keyword>
<keyword evidence="1" id="KW-0723">Serine/threonine-protein kinase</keyword>
<evidence type="ECO:0000256" key="1">
    <source>
        <dbReference type="ARBA" id="ARBA00022527"/>
    </source>
</evidence>
<dbReference type="CDD" id="cd07043">
    <property type="entry name" value="STAS_anti-anti-sigma_factors"/>
    <property type="match status" value="1"/>
</dbReference>
<dbReference type="AlphaFoldDB" id="A0A8J3C618"/>
<protein>
    <recommendedName>
        <fullName evidence="2">PPM-type phosphatase domain-containing protein</fullName>
    </recommendedName>
</protein>
<dbReference type="InterPro" id="IPR001932">
    <property type="entry name" value="PPM-type_phosphatase-like_dom"/>
</dbReference>
<dbReference type="SMART" id="SM00331">
    <property type="entry name" value="PP2C_SIG"/>
    <property type="match status" value="1"/>
</dbReference>
<dbReference type="Gene3D" id="3.30.565.10">
    <property type="entry name" value="Histidine kinase-like ATPase, C-terminal domain"/>
    <property type="match status" value="1"/>
</dbReference>
<dbReference type="SUPFAM" id="SSF52091">
    <property type="entry name" value="SpoIIaa-like"/>
    <property type="match status" value="1"/>
</dbReference>
<dbReference type="EMBL" id="BMMK01000002">
    <property type="protein sequence ID" value="GGM36674.1"/>
    <property type="molecule type" value="Genomic_DNA"/>
</dbReference>
<keyword evidence="1" id="KW-0418">Kinase</keyword>
<dbReference type="Pfam" id="PF13466">
    <property type="entry name" value="STAS_2"/>
    <property type="match status" value="1"/>
</dbReference>
<comment type="caution">
    <text evidence="3">The sequence shown here is derived from an EMBL/GenBank/DDBJ whole genome shotgun (WGS) entry which is preliminary data.</text>
</comment>
<dbReference type="Gene3D" id="3.60.40.10">
    <property type="entry name" value="PPM-type phosphatase domain"/>
    <property type="match status" value="1"/>
</dbReference>
<gene>
    <name evidence="3" type="ORF">GCM10012275_04850</name>
</gene>
<dbReference type="InterPro" id="IPR036513">
    <property type="entry name" value="STAS_dom_sf"/>
</dbReference>
<evidence type="ECO:0000313" key="3">
    <source>
        <dbReference type="EMBL" id="GGM36674.1"/>
    </source>
</evidence>
<dbReference type="InterPro" id="IPR003594">
    <property type="entry name" value="HATPase_dom"/>
</dbReference>
<dbReference type="PANTHER" id="PTHR35526">
    <property type="entry name" value="ANTI-SIGMA-F FACTOR RSBW-RELATED"/>
    <property type="match status" value="1"/>
</dbReference>
<reference evidence="3" key="2">
    <citation type="submission" date="2020-09" db="EMBL/GenBank/DDBJ databases">
        <authorList>
            <person name="Sun Q."/>
            <person name="Zhou Y."/>
        </authorList>
    </citation>
    <scope>NUCLEOTIDE SEQUENCE</scope>
    <source>
        <strain evidence="3">CGMCC 4.5737</strain>
    </source>
</reference>
<dbReference type="SUPFAM" id="SSF55874">
    <property type="entry name" value="ATPase domain of HSP90 chaperone/DNA topoisomerase II/histidine kinase"/>
    <property type="match status" value="1"/>
</dbReference>
<dbReference type="GO" id="GO:0004674">
    <property type="term" value="F:protein serine/threonine kinase activity"/>
    <property type="evidence" value="ECO:0007669"/>
    <property type="project" value="UniProtKB-KW"/>
</dbReference>
<proteinExistence type="predicted"/>
<dbReference type="CDD" id="cd16936">
    <property type="entry name" value="HATPase_RsbW-like"/>
    <property type="match status" value="1"/>
</dbReference>
<evidence type="ECO:0000313" key="4">
    <source>
        <dbReference type="Proteomes" id="UP000637578"/>
    </source>
</evidence>
<dbReference type="PANTHER" id="PTHR35526:SF3">
    <property type="entry name" value="ANTI-SIGMA-F FACTOR RSBW"/>
    <property type="match status" value="1"/>
</dbReference>
<organism evidence="3 4">
    <name type="scientific">Longimycelium tulufanense</name>
    <dbReference type="NCBI Taxonomy" id="907463"/>
    <lineage>
        <taxon>Bacteria</taxon>
        <taxon>Bacillati</taxon>
        <taxon>Actinomycetota</taxon>
        <taxon>Actinomycetes</taxon>
        <taxon>Pseudonocardiales</taxon>
        <taxon>Pseudonocardiaceae</taxon>
        <taxon>Longimycelium</taxon>
    </lineage>
</organism>
<accession>A0A8J3C618</accession>
<feature type="domain" description="PPM-type phosphatase" evidence="2">
    <location>
        <begin position="15"/>
        <end position="228"/>
    </location>
</feature>
<dbReference type="Pfam" id="PF07228">
    <property type="entry name" value="SpoIIE"/>
    <property type="match status" value="1"/>
</dbReference>
<dbReference type="InterPro" id="IPR036457">
    <property type="entry name" value="PPM-type-like_dom_sf"/>
</dbReference>
<dbReference type="Gene3D" id="3.30.750.24">
    <property type="entry name" value="STAS domain"/>
    <property type="match status" value="1"/>
</dbReference>
<keyword evidence="4" id="KW-1185">Reference proteome</keyword>
<dbReference type="InterPro" id="IPR036890">
    <property type="entry name" value="HATPase_C_sf"/>
</dbReference>
<sequence length="497" mass="51459">MVYPADEGGLPSLPGARLAVRVVPGDERRGGRDFYDVVALPDGRLAAAVGHLPAQQGSLGAVAVERLRGALAVQLLHGRDAAMAMAGLDRYAEVLPALRGVSLCLVVFDPATRSLECACAGSAGPLVVGPNSVRQLVGCRGSLLGLPSAERPEAARACPISPEEMVVLHTAGAGRRAPGRESPPGRLAALVADPPTDPGELCDRIAERLARRPPGAGGEGAVLLVLSPEPPPADLVLTFPARAGRLPAVRDQVREWLEGLGLGTDDVQDLEQAVGEAAANAVEHAYPPGQAGMIRVSGSLDHDGTVHMVVADGGWWRPPKPDPGLRGRGLLLMQECVDEVQVDPSSIGTTVTLRKAPRRESQPVPPASGAADVRLDLRTRPGEVVVRGDLPERSGPPLRRALLHASRGGAFPVVVDLRDVGEVTDGAVRALLEVGRAADAAGQQLVVVAPPGSSALDALTLVGAHRVVRVVAAPTATASSDGANRVYRRQGEITPPL</sequence>
<dbReference type="Proteomes" id="UP000637578">
    <property type="component" value="Unassembled WGS sequence"/>
</dbReference>
<evidence type="ECO:0000259" key="2">
    <source>
        <dbReference type="SMART" id="SM00331"/>
    </source>
</evidence>